<feature type="chain" id="PRO_5038711983" description="Small peptidoglycan-associated lipoprotein" evidence="1">
    <location>
        <begin position="26"/>
        <end position="127"/>
    </location>
</feature>
<evidence type="ECO:0000256" key="1">
    <source>
        <dbReference type="SAM" id="SignalP"/>
    </source>
</evidence>
<organism evidence="2 3">
    <name type="scientific">Virgibacillus salarius</name>
    <dbReference type="NCBI Taxonomy" id="447199"/>
    <lineage>
        <taxon>Bacteria</taxon>
        <taxon>Bacillati</taxon>
        <taxon>Bacillota</taxon>
        <taxon>Bacilli</taxon>
        <taxon>Bacillales</taxon>
        <taxon>Bacillaceae</taxon>
        <taxon>Virgibacillus</taxon>
    </lineage>
</organism>
<sequence>MRKIRSLFIPVLALFLLIFSSGCQATNATTIDVISFQPNGYNVMFFTNNSNSDLENIYFDAIIEIKAKYPSAFKDVQKEEKTMDDLEMGLKPESPSLVIMKNGKTIEHLSGDIAKNDLMDKLEQIIN</sequence>
<protein>
    <recommendedName>
        <fullName evidence="4">Small peptidoglycan-associated lipoprotein</fullName>
    </recommendedName>
</protein>
<dbReference type="AlphaFoldDB" id="A0A941DZV3"/>
<evidence type="ECO:0000313" key="2">
    <source>
        <dbReference type="EMBL" id="MBR7798104.1"/>
    </source>
</evidence>
<accession>A0A941DZV3</accession>
<reference evidence="2" key="1">
    <citation type="submission" date="2021-04" db="EMBL/GenBank/DDBJ databases">
        <title>Isolation and polyphasic classification of algal microorganism.</title>
        <authorList>
            <person name="Wang S."/>
        </authorList>
    </citation>
    <scope>NUCLEOTIDE SEQUENCE</scope>
    <source>
        <strain evidence="2">720a</strain>
    </source>
</reference>
<evidence type="ECO:0000313" key="3">
    <source>
        <dbReference type="Proteomes" id="UP000675284"/>
    </source>
</evidence>
<keyword evidence="1" id="KW-0732">Signal</keyword>
<feature type="signal peptide" evidence="1">
    <location>
        <begin position="1"/>
        <end position="25"/>
    </location>
</feature>
<gene>
    <name evidence="2" type="ORF">KCX74_18970</name>
</gene>
<evidence type="ECO:0008006" key="4">
    <source>
        <dbReference type="Google" id="ProtNLM"/>
    </source>
</evidence>
<name>A0A941DZV3_9BACI</name>
<keyword evidence="3" id="KW-1185">Reference proteome</keyword>
<comment type="caution">
    <text evidence="2">The sequence shown here is derived from an EMBL/GenBank/DDBJ whole genome shotgun (WGS) entry which is preliminary data.</text>
</comment>
<dbReference type="Proteomes" id="UP000675284">
    <property type="component" value="Unassembled WGS sequence"/>
</dbReference>
<dbReference type="PROSITE" id="PS51257">
    <property type="entry name" value="PROKAR_LIPOPROTEIN"/>
    <property type="match status" value="1"/>
</dbReference>
<proteinExistence type="predicted"/>
<dbReference type="RefSeq" id="WP_026680756.1">
    <property type="nucleotide sequence ID" value="NZ_BAAACY010000148.1"/>
</dbReference>
<dbReference type="EMBL" id="JAGSOT010000088">
    <property type="protein sequence ID" value="MBR7798104.1"/>
    <property type="molecule type" value="Genomic_DNA"/>
</dbReference>